<keyword evidence="4" id="KW-1185">Reference proteome</keyword>
<reference evidence="3 4" key="1">
    <citation type="submission" date="2014-09" db="EMBL/GenBank/DDBJ databases">
        <authorList>
            <person name="Magalhaes I.L.F."/>
            <person name="Oliveira U."/>
            <person name="Santos F.R."/>
            <person name="Vidigal T.H.D.A."/>
            <person name="Brescovit A.D."/>
            <person name="Santos A.J."/>
        </authorList>
    </citation>
    <scope>NUCLEOTIDE SEQUENCE [LARGE SCALE GENOMIC DNA]</scope>
</reference>
<evidence type="ECO:0000256" key="2">
    <source>
        <dbReference type="SAM" id="SignalP"/>
    </source>
</evidence>
<evidence type="ECO:0000313" key="3">
    <source>
        <dbReference type="EMBL" id="CEH14372.1"/>
    </source>
</evidence>
<dbReference type="Proteomes" id="UP000054845">
    <property type="component" value="Unassembled WGS sequence"/>
</dbReference>
<feature type="compositionally biased region" description="Basic and acidic residues" evidence="1">
    <location>
        <begin position="220"/>
        <end position="229"/>
    </location>
</feature>
<protein>
    <submittedName>
        <fullName evidence="3">Uncharacterized protein</fullName>
    </submittedName>
</protein>
<proteinExistence type="predicted"/>
<evidence type="ECO:0000256" key="1">
    <source>
        <dbReference type="SAM" id="MobiDB-lite"/>
    </source>
</evidence>
<name>A0A0P1BFE8_9BASI</name>
<evidence type="ECO:0000313" key="4">
    <source>
        <dbReference type="Proteomes" id="UP000054845"/>
    </source>
</evidence>
<feature type="region of interest" description="Disordered" evidence="1">
    <location>
        <begin position="209"/>
        <end position="229"/>
    </location>
</feature>
<sequence length="229" mass="24498">MRLYVISFALAITHARAGGLGEALGIAGKKAEQASSSSQTTPIPIGHPSHYADTNGDVSHLYGGRVFGPNFAERREGLHYAGHVEGTAQQGTRTAFFAKPGNHFKMIGQHTMLGTHGPVKGIAYETGPVGAVFFDVAHKGKVMGSFQGIPADRKGLYDQATNPVHEKGPQVRPTREEARKAIKSLRTRSPTTINPSKYANPIKDFQELYGSGGAGPNTLERGKGMHHES</sequence>
<dbReference type="AlphaFoldDB" id="A0A0P1BFE8"/>
<dbReference type="EMBL" id="CCYA01000243">
    <property type="protein sequence ID" value="CEH14372.1"/>
    <property type="molecule type" value="Genomic_DNA"/>
</dbReference>
<dbReference type="OrthoDB" id="10354969at2759"/>
<feature type="chain" id="PRO_5006059453" evidence="2">
    <location>
        <begin position="18"/>
        <end position="229"/>
    </location>
</feature>
<feature type="signal peptide" evidence="2">
    <location>
        <begin position="1"/>
        <end position="17"/>
    </location>
</feature>
<organism evidence="3 4">
    <name type="scientific">Ceraceosorus bombacis</name>
    <dbReference type="NCBI Taxonomy" id="401625"/>
    <lineage>
        <taxon>Eukaryota</taxon>
        <taxon>Fungi</taxon>
        <taxon>Dikarya</taxon>
        <taxon>Basidiomycota</taxon>
        <taxon>Ustilaginomycotina</taxon>
        <taxon>Exobasidiomycetes</taxon>
        <taxon>Ceraceosorales</taxon>
        <taxon>Ceraceosoraceae</taxon>
        <taxon>Ceraceosorus</taxon>
    </lineage>
</organism>
<keyword evidence="2" id="KW-0732">Signal</keyword>
<accession>A0A0P1BFE8</accession>